<feature type="chain" id="PRO_5035239361" evidence="1">
    <location>
        <begin position="17"/>
        <end position="99"/>
    </location>
</feature>
<evidence type="ECO:0000313" key="2">
    <source>
        <dbReference type="EMBL" id="KAF5396124.1"/>
    </source>
</evidence>
<proteinExistence type="predicted"/>
<reference evidence="2" key="1">
    <citation type="submission" date="2019-05" db="EMBL/GenBank/DDBJ databases">
        <title>Annotation for the trematode Paragonimus heterotremus.</title>
        <authorList>
            <person name="Choi Y.-J."/>
        </authorList>
    </citation>
    <scope>NUCLEOTIDE SEQUENCE</scope>
    <source>
        <strain evidence="2">LC</strain>
    </source>
</reference>
<feature type="signal peptide" evidence="1">
    <location>
        <begin position="1"/>
        <end position="16"/>
    </location>
</feature>
<dbReference type="EMBL" id="LUCH01009129">
    <property type="protein sequence ID" value="KAF5396124.1"/>
    <property type="molecule type" value="Genomic_DNA"/>
</dbReference>
<protein>
    <submittedName>
        <fullName evidence="2">Uncharacterized protein</fullName>
    </submittedName>
</protein>
<keyword evidence="1" id="KW-0732">Signal</keyword>
<gene>
    <name evidence="2" type="ORF">PHET_11079</name>
</gene>
<dbReference type="Proteomes" id="UP000748531">
    <property type="component" value="Unassembled WGS sequence"/>
</dbReference>
<evidence type="ECO:0000256" key="1">
    <source>
        <dbReference type="SAM" id="SignalP"/>
    </source>
</evidence>
<keyword evidence="3" id="KW-1185">Reference proteome</keyword>
<comment type="caution">
    <text evidence="2">The sequence shown here is derived from an EMBL/GenBank/DDBJ whole genome shotgun (WGS) entry which is preliminary data.</text>
</comment>
<dbReference type="SUPFAM" id="SSF55797">
    <property type="entry name" value="PR-1-like"/>
    <property type="match status" value="1"/>
</dbReference>
<dbReference type="OrthoDB" id="10338318at2759"/>
<organism evidence="2 3">
    <name type="scientific">Paragonimus heterotremus</name>
    <dbReference type="NCBI Taxonomy" id="100268"/>
    <lineage>
        <taxon>Eukaryota</taxon>
        <taxon>Metazoa</taxon>
        <taxon>Spiralia</taxon>
        <taxon>Lophotrochozoa</taxon>
        <taxon>Platyhelminthes</taxon>
        <taxon>Trematoda</taxon>
        <taxon>Digenea</taxon>
        <taxon>Plagiorchiida</taxon>
        <taxon>Troglotremata</taxon>
        <taxon>Troglotrematidae</taxon>
        <taxon>Paragonimus</taxon>
    </lineage>
</organism>
<dbReference type="AlphaFoldDB" id="A0A8J4T1T1"/>
<accession>A0A8J4T1T1</accession>
<name>A0A8J4T1T1_9TREM</name>
<dbReference type="InterPro" id="IPR035940">
    <property type="entry name" value="CAP_sf"/>
</dbReference>
<dbReference type="Gene3D" id="3.40.33.10">
    <property type="entry name" value="CAP"/>
    <property type="match status" value="1"/>
</dbReference>
<sequence>MLLYTLIFCTSLVAFGELTQKEKDKTLCYQNTLRQIISNCISPERRKLPRLTWNKTLEHFAHVYSRHIHFMDMTITDLVDFYMKEKIAPIFCDVDQYEG</sequence>
<evidence type="ECO:0000313" key="3">
    <source>
        <dbReference type="Proteomes" id="UP000748531"/>
    </source>
</evidence>